<dbReference type="Pfam" id="PF00571">
    <property type="entry name" value="CBS"/>
    <property type="match status" value="2"/>
</dbReference>
<dbReference type="InterPro" id="IPR046342">
    <property type="entry name" value="CBS_dom_sf"/>
</dbReference>
<keyword evidence="7" id="KW-0472">Membrane</keyword>
<evidence type="ECO:0000313" key="12">
    <source>
        <dbReference type="EMBL" id="QCI59966.1"/>
    </source>
</evidence>
<comment type="subunit">
    <text evidence="9">Homodimer.</text>
</comment>
<gene>
    <name evidence="12" type="primary">mgtE</name>
    <name evidence="12" type="ORF">EIO64_12660</name>
</gene>
<evidence type="ECO:0000256" key="8">
    <source>
        <dbReference type="PROSITE-ProRule" id="PRU00703"/>
    </source>
</evidence>
<evidence type="ECO:0000256" key="2">
    <source>
        <dbReference type="ARBA" id="ARBA00009749"/>
    </source>
</evidence>
<keyword evidence="13" id="KW-1185">Reference proteome</keyword>
<dbReference type="GO" id="GO:0046872">
    <property type="term" value="F:metal ion binding"/>
    <property type="evidence" value="ECO:0007669"/>
    <property type="project" value="UniProtKB-KW"/>
</dbReference>
<evidence type="ECO:0000256" key="9">
    <source>
        <dbReference type="RuleBase" id="RU362011"/>
    </source>
</evidence>
<dbReference type="NCBIfam" id="TIGR00400">
    <property type="entry name" value="mgtE"/>
    <property type="match status" value="1"/>
</dbReference>
<comment type="subcellular location">
    <subcellularLocation>
        <location evidence="9">Cell membrane</location>
        <topology evidence="9">Multi-pass membrane protein</topology>
    </subcellularLocation>
    <subcellularLocation>
        <location evidence="1">Membrane</location>
        <topology evidence="1">Multi-pass membrane protein</topology>
    </subcellularLocation>
</comment>
<dbReference type="InterPro" id="IPR036739">
    <property type="entry name" value="SLC41_membr_dom_sf"/>
</dbReference>
<feature type="coiled-coil region" evidence="10">
    <location>
        <begin position="1"/>
        <end position="28"/>
    </location>
</feature>
<name>A0A4D7AVR0_9FIRM</name>
<keyword evidence="3 9" id="KW-0813">Transport</keyword>
<dbReference type="Pfam" id="PF03448">
    <property type="entry name" value="MgtE_N"/>
    <property type="match status" value="1"/>
</dbReference>
<dbReference type="SUPFAM" id="SSF54631">
    <property type="entry name" value="CBS-domain pair"/>
    <property type="match status" value="1"/>
</dbReference>
<keyword evidence="6" id="KW-1133">Transmembrane helix</keyword>
<dbReference type="InterPro" id="IPR006669">
    <property type="entry name" value="MgtE_transporter"/>
</dbReference>
<dbReference type="RefSeq" id="WP_136891465.1">
    <property type="nucleotide sequence ID" value="NZ_CP034413.3"/>
</dbReference>
<dbReference type="Gene3D" id="1.25.60.10">
    <property type="entry name" value="MgtE N-terminal domain-like"/>
    <property type="match status" value="1"/>
</dbReference>
<dbReference type="Proteomes" id="UP000298642">
    <property type="component" value="Chromosome"/>
</dbReference>
<evidence type="ECO:0000259" key="11">
    <source>
        <dbReference type="PROSITE" id="PS51371"/>
    </source>
</evidence>
<dbReference type="CDD" id="cd04606">
    <property type="entry name" value="CBS_pair_Mg_transporter"/>
    <property type="match status" value="1"/>
</dbReference>
<dbReference type="EMBL" id="CP034413">
    <property type="protein sequence ID" value="QCI59966.1"/>
    <property type="molecule type" value="Genomic_DNA"/>
</dbReference>
<feature type="domain" description="CBS" evidence="11">
    <location>
        <begin position="204"/>
        <end position="260"/>
    </location>
</feature>
<evidence type="ECO:0000256" key="3">
    <source>
        <dbReference type="ARBA" id="ARBA00022448"/>
    </source>
</evidence>
<dbReference type="GO" id="GO:0015095">
    <property type="term" value="F:magnesium ion transmembrane transporter activity"/>
    <property type="evidence" value="ECO:0007669"/>
    <property type="project" value="UniProtKB-UniRule"/>
</dbReference>
<evidence type="ECO:0000256" key="4">
    <source>
        <dbReference type="ARBA" id="ARBA00022692"/>
    </source>
</evidence>
<dbReference type="KEGG" id="obj:EIO64_12660"/>
<feature type="domain" description="CBS" evidence="11">
    <location>
        <begin position="140"/>
        <end position="203"/>
    </location>
</feature>
<dbReference type="Gene3D" id="3.10.580.10">
    <property type="entry name" value="CBS-domain"/>
    <property type="match status" value="1"/>
</dbReference>
<evidence type="ECO:0000256" key="1">
    <source>
        <dbReference type="ARBA" id="ARBA00004141"/>
    </source>
</evidence>
<proteinExistence type="inferred from homology"/>
<keyword evidence="10" id="KW-0175">Coiled coil</keyword>
<dbReference type="SMART" id="SM00924">
    <property type="entry name" value="MgtE_N"/>
    <property type="match status" value="1"/>
</dbReference>
<comment type="function">
    <text evidence="9">Acts as a magnesium transporter.</text>
</comment>
<dbReference type="PANTHER" id="PTHR43773">
    <property type="entry name" value="MAGNESIUM TRANSPORTER MGTE"/>
    <property type="match status" value="1"/>
</dbReference>
<evidence type="ECO:0000256" key="5">
    <source>
        <dbReference type="ARBA" id="ARBA00022842"/>
    </source>
</evidence>
<keyword evidence="4" id="KW-0812">Transmembrane</keyword>
<dbReference type="AlphaFoldDB" id="A0A4D7AVR0"/>
<evidence type="ECO:0000256" key="6">
    <source>
        <dbReference type="ARBA" id="ARBA00022989"/>
    </source>
</evidence>
<keyword evidence="8" id="KW-0129">CBS domain</keyword>
<dbReference type="PROSITE" id="PS51371">
    <property type="entry name" value="CBS"/>
    <property type="match status" value="2"/>
</dbReference>
<keyword evidence="9" id="KW-0479">Metal-binding</keyword>
<dbReference type="SMART" id="SM00116">
    <property type="entry name" value="CBS"/>
    <property type="match status" value="2"/>
</dbReference>
<protein>
    <recommendedName>
        <fullName evidence="9">Magnesium transporter MgtE</fullName>
    </recommendedName>
</protein>
<dbReference type="Pfam" id="PF01769">
    <property type="entry name" value="MgtE"/>
    <property type="match status" value="1"/>
</dbReference>
<dbReference type="InterPro" id="IPR000644">
    <property type="entry name" value="CBS_dom"/>
</dbReference>
<dbReference type="SUPFAM" id="SSF161093">
    <property type="entry name" value="MgtE membrane domain-like"/>
    <property type="match status" value="1"/>
</dbReference>
<comment type="similarity">
    <text evidence="2 9">Belongs to the SLC41A transporter family.</text>
</comment>
<reference evidence="13" key="1">
    <citation type="submission" date="2018-12" db="EMBL/GenBank/DDBJ databases">
        <title>Dusodibacter welbiota gen. nov., sp. nov., isolated from human faeces and emended description of the Oscillibacter genus.</title>
        <authorList>
            <person name="Le Roy T."/>
            <person name="Van der Smissen P."/>
            <person name="Delzenne N."/>
            <person name="Muccioli G."/>
            <person name="Collet J.F."/>
            <person name="Cani P.D."/>
        </authorList>
    </citation>
    <scope>NUCLEOTIDE SEQUENCE [LARGE SCALE GENOMIC DNA]</scope>
    <source>
        <strain evidence="13">J115</strain>
    </source>
</reference>
<dbReference type="InterPro" id="IPR038076">
    <property type="entry name" value="MgtE_N_sf"/>
</dbReference>
<evidence type="ECO:0000313" key="13">
    <source>
        <dbReference type="Proteomes" id="UP000298642"/>
    </source>
</evidence>
<dbReference type="InterPro" id="IPR006667">
    <property type="entry name" value="SLC41_membr_dom"/>
</dbReference>
<keyword evidence="5 9" id="KW-0460">Magnesium</keyword>
<keyword evidence="9" id="KW-1003">Cell membrane</keyword>
<evidence type="ECO:0000256" key="7">
    <source>
        <dbReference type="ARBA" id="ARBA00023136"/>
    </source>
</evidence>
<dbReference type="SUPFAM" id="SSF158791">
    <property type="entry name" value="MgtE N-terminal domain-like"/>
    <property type="match status" value="1"/>
</dbReference>
<evidence type="ECO:0000256" key="10">
    <source>
        <dbReference type="SAM" id="Coils"/>
    </source>
</evidence>
<sequence>MLEQEEQRDELLEKIEDLISRKRYAELRDLLLPLEAQDIAGLFMELDDKVPMVFRLLPKEQAAEVFVELDSEEQEVLIQSFSNTELKEVLDELYLDDAVDIVEEMPANVVKRILRHADPDVRKSINEILKYPDDCAGSIMTTEYVDLKATMTVEDALKRIRRTGPDKETINICYVIDEGRHLLGYLSIRTILLSEEDDVVGDIMDTHVISANTLDDQEDVAQTLNKYDFLALPIVDTENRLVGIVTVDDAMDVLQEEVTEDIEKMAAILPGDKPYLKTGVFETWRARTPWLMMLMLSATFTGMILTHFENSLAAVPILTSYIPMLSGTGGNSGTQASTAVIRALSLGEVRFSDLLRVVWKECRVALICGVCLAAANFVKMMVVDCWLLANPTVTPAVAAVVCCTLVGTVACAKLVGASLPILAEKIGFDPAVMASPFISTIVDALSLLIYFRFATWILGV</sequence>
<dbReference type="PANTHER" id="PTHR43773:SF1">
    <property type="entry name" value="MAGNESIUM TRANSPORTER MGTE"/>
    <property type="match status" value="1"/>
</dbReference>
<dbReference type="GO" id="GO:0005886">
    <property type="term" value="C:plasma membrane"/>
    <property type="evidence" value="ECO:0007669"/>
    <property type="project" value="UniProtKB-SubCell"/>
</dbReference>
<dbReference type="Gene3D" id="1.10.357.20">
    <property type="entry name" value="SLC41 divalent cation transporters, integral membrane domain"/>
    <property type="match status" value="1"/>
</dbReference>
<dbReference type="InterPro" id="IPR006668">
    <property type="entry name" value="Mg_transptr_MgtE_intracell_dom"/>
</dbReference>
<accession>A0A4D7AVR0</accession>
<organism evidence="12 13">
    <name type="scientific">Dysosmobacter welbionis</name>
    <dbReference type="NCBI Taxonomy" id="2093857"/>
    <lineage>
        <taxon>Bacteria</taxon>
        <taxon>Bacillati</taxon>
        <taxon>Bacillota</taxon>
        <taxon>Clostridia</taxon>
        <taxon>Eubacteriales</taxon>
        <taxon>Oscillospiraceae</taxon>
        <taxon>Dysosmobacter</taxon>
    </lineage>
</organism>